<evidence type="ECO:0000313" key="2">
    <source>
        <dbReference type="Proteomes" id="UP000633418"/>
    </source>
</evidence>
<name>A0A9E6TY81_9PSED</name>
<gene>
    <name evidence="1" type="ORF">HU772_004360</name>
</gene>
<dbReference type="KEGG" id="pxn:HU772_004360"/>
<proteinExistence type="predicted"/>
<protein>
    <submittedName>
        <fullName evidence="1">Uncharacterized protein</fullName>
    </submittedName>
</protein>
<dbReference type="Proteomes" id="UP000633418">
    <property type="component" value="Chromosome"/>
</dbReference>
<evidence type="ECO:0000313" key="1">
    <source>
        <dbReference type="EMBL" id="QXI39322.1"/>
    </source>
</evidence>
<accession>A0A9E6TY81</accession>
<reference evidence="1 2" key="2">
    <citation type="journal article" date="2021" name="Microorganisms">
        <title>The Ever-Expanding Pseudomonas Genus: Description of 43 New Species and Partition of the Pseudomonas putida Group.</title>
        <authorList>
            <person name="Girard L."/>
            <person name="Lood C."/>
            <person name="Hofte M."/>
            <person name="Vandamme P."/>
            <person name="Rokni-Zadeh H."/>
            <person name="van Noort V."/>
            <person name="Lavigne R."/>
            <person name="De Mot R."/>
        </authorList>
    </citation>
    <scope>NUCLEOTIDE SEQUENCE [LARGE SCALE GENOMIC DNA]</scope>
    <source>
        <strain evidence="1 2">RW9S1A</strain>
    </source>
</reference>
<organism evidence="1 2">
    <name type="scientific">Pseudomonas xantholysinigenes</name>
    <dbReference type="NCBI Taxonomy" id="2745490"/>
    <lineage>
        <taxon>Bacteria</taxon>
        <taxon>Pseudomonadati</taxon>
        <taxon>Pseudomonadota</taxon>
        <taxon>Gammaproteobacteria</taxon>
        <taxon>Pseudomonadales</taxon>
        <taxon>Pseudomonadaceae</taxon>
        <taxon>Pseudomonas</taxon>
    </lineage>
</organism>
<reference evidence="1 2" key="1">
    <citation type="journal article" date="2020" name="Microorganisms">
        <title>Reliable Identification of Environmental Pseudomonas Isolates Using the rpoD Gene.</title>
        <authorList>
            <consortium name="The Broad Institute Genome Sequencing Platform"/>
            <person name="Girard L."/>
            <person name="Lood C."/>
            <person name="Rokni-Zadeh H."/>
            <person name="van Noort V."/>
            <person name="Lavigne R."/>
            <person name="De Mot R."/>
        </authorList>
    </citation>
    <scope>NUCLEOTIDE SEQUENCE [LARGE SCALE GENOMIC DNA]</scope>
    <source>
        <strain evidence="1 2">RW9S1A</strain>
    </source>
</reference>
<dbReference type="AlphaFoldDB" id="A0A9E6TY81"/>
<dbReference type="EMBL" id="CP077095">
    <property type="protein sequence ID" value="QXI39322.1"/>
    <property type="molecule type" value="Genomic_DNA"/>
</dbReference>
<keyword evidence="2" id="KW-1185">Reference proteome</keyword>
<sequence>MGFTVDAGPSYGFDTELKIYPGHSRGAFDPSIGERSGYQTDEILYTRTRTSISVVAPQEITEESGYQWQLGTAFYIEGLDRESPIVVAAYIVKDNRLHIGSAVTGTIKLEGNELTLSGYSFTARVSHTHQAQNVELKFTLPPK</sequence>
<dbReference type="RefSeq" id="WP_186660237.1">
    <property type="nucleotide sequence ID" value="NZ_CP077095.1"/>
</dbReference>